<feature type="non-terminal residue" evidence="1">
    <location>
        <position position="66"/>
    </location>
</feature>
<evidence type="ECO:0000313" key="1">
    <source>
        <dbReference type="EMBL" id="KAI5069175.1"/>
    </source>
</evidence>
<dbReference type="OrthoDB" id="1970935at2759"/>
<accession>A0A9D4ZD85</accession>
<name>A0A9D4ZD85_ADICA</name>
<sequence>QHQVTYEKFGLDQEYLLQGFARSDEAEMKQAKVEEALDKVYAERGTFDGYDSDGYLVCYRSEMELM</sequence>
<organism evidence="1 2">
    <name type="scientific">Adiantum capillus-veneris</name>
    <name type="common">Maidenhair fern</name>
    <dbReference type="NCBI Taxonomy" id="13818"/>
    <lineage>
        <taxon>Eukaryota</taxon>
        <taxon>Viridiplantae</taxon>
        <taxon>Streptophyta</taxon>
        <taxon>Embryophyta</taxon>
        <taxon>Tracheophyta</taxon>
        <taxon>Polypodiopsida</taxon>
        <taxon>Polypodiidae</taxon>
        <taxon>Polypodiales</taxon>
        <taxon>Pteridineae</taxon>
        <taxon>Pteridaceae</taxon>
        <taxon>Vittarioideae</taxon>
        <taxon>Adiantum</taxon>
    </lineage>
</organism>
<keyword evidence="2" id="KW-1185">Reference proteome</keyword>
<proteinExistence type="predicted"/>
<dbReference type="EMBL" id="JABFUD020000015">
    <property type="protein sequence ID" value="KAI5069175.1"/>
    <property type="molecule type" value="Genomic_DNA"/>
</dbReference>
<evidence type="ECO:0000313" key="2">
    <source>
        <dbReference type="Proteomes" id="UP000886520"/>
    </source>
</evidence>
<feature type="non-terminal residue" evidence="1">
    <location>
        <position position="1"/>
    </location>
</feature>
<gene>
    <name evidence="1" type="ORF">GOP47_0015476</name>
</gene>
<dbReference type="Proteomes" id="UP000886520">
    <property type="component" value="Chromosome 15"/>
</dbReference>
<comment type="caution">
    <text evidence="1">The sequence shown here is derived from an EMBL/GenBank/DDBJ whole genome shotgun (WGS) entry which is preliminary data.</text>
</comment>
<protein>
    <submittedName>
        <fullName evidence="1">Uncharacterized protein</fullName>
    </submittedName>
</protein>
<reference evidence="1" key="1">
    <citation type="submission" date="2021-01" db="EMBL/GenBank/DDBJ databases">
        <title>Adiantum capillus-veneris genome.</title>
        <authorList>
            <person name="Fang Y."/>
            <person name="Liao Q."/>
        </authorList>
    </citation>
    <scope>NUCLEOTIDE SEQUENCE</scope>
    <source>
        <strain evidence="1">H3</strain>
        <tissue evidence="1">Leaf</tissue>
    </source>
</reference>
<dbReference type="AlphaFoldDB" id="A0A9D4ZD85"/>